<evidence type="ECO:0000256" key="1">
    <source>
        <dbReference type="ARBA" id="ARBA00009437"/>
    </source>
</evidence>
<name>A0A242KCY3_9ENTE</name>
<dbReference type="OrthoDB" id="9785745at2"/>
<gene>
    <name evidence="6" type="ORF">A5888_000743</name>
</gene>
<proteinExistence type="inferred from homology"/>
<dbReference type="Pfam" id="PF00126">
    <property type="entry name" value="HTH_1"/>
    <property type="match status" value="1"/>
</dbReference>
<evidence type="ECO:0000313" key="6">
    <source>
        <dbReference type="EMBL" id="OTP18929.1"/>
    </source>
</evidence>
<dbReference type="EMBL" id="NGMM01000001">
    <property type="protein sequence ID" value="OTP18929.1"/>
    <property type="molecule type" value="Genomic_DNA"/>
</dbReference>
<dbReference type="AlphaFoldDB" id="A0A242KCY3"/>
<evidence type="ECO:0000256" key="4">
    <source>
        <dbReference type="ARBA" id="ARBA00023163"/>
    </source>
</evidence>
<keyword evidence="2" id="KW-0805">Transcription regulation</keyword>
<dbReference type="InterPro" id="IPR036390">
    <property type="entry name" value="WH_DNA-bd_sf"/>
</dbReference>
<dbReference type="SUPFAM" id="SSF46785">
    <property type="entry name" value="Winged helix' DNA-binding domain"/>
    <property type="match status" value="1"/>
</dbReference>
<dbReference type="InterPro" id="IPR005119">
    <property type="entry name" value="LysR_subst-bd"/>
</dbReference>
<comment type="caution">
    <text evidence="6">The sequence shown here is derived from an EMBL/GenBank/DDBJ whole genome shotgun (WGS) entry which is preliminary data.</text>
</comment>
<dbReference type="PANTHER" id="PTHR30126">
    <property type="entry name" value="HTH-TYPE TRANSCRIPTIONAL REGULATOR"/>
    <property type="match status" value="1"/>
</dbReference>
<protein>
    <recommendedName>
        <fullName evidence="5">HTH lysR-type domain-containing protein</fullName>
    </recommendedName>
</protein>
<dbReference type="PROSITE" id="PS50931">
    <property type="entry name" value="HTH_LYSR"/>
    <property type="match status" value="1"/>
</dbReference>
<feature type="domain" description="HTH lysR-type" evidence="5">
    <location>
        <begin position="1"/>
        <end position="63"/>
    </location>
</feature>
<dbReference type="Gene3D" id="1.10.10.10">
    <property type="entry name" value="Winged helix-like DNA-binding domain superfamily/Winged helix DNA-binding domain"/>
    <property type="match status" value="1"/>
</dbReference>
<keyword evidence="4" id="KW-0804">Transcription</keyword>
<dbReference type="PANTHER" id="PTHR30126:SF40">
    <property type="entry name" value="HTH-TYPE TRANSCRIPTIONAL REGULATOR GLTR"/>
    <property type="match status" value="1"/>
</dbReference>
<evidence type="ECO:0000256" key="3">
    <source>
        <dbReference type="ARBA" id="ARBA00023125"/>
    </source>
</evidence>
<dbReference type="InterPro" id="IPR036388">
    <property type="entry name" value="WH-like_DNA-bd_sf"/>
</dbReference>
<accession>A0A242KCY3</accession>
<dbReference type="Pfam" id="PF03466">
    <property type="entry name" value="LysR_substrate"/>
    <property type="match status" value="1"/>
</dbReference>
<evidence type="ECO:0000256" key="2">
    <source>
        <dbReference type="ARBA" id="ARBA00023015"/>
    </source>
</evidence>
<keyword evidence="3" id="KW-0238">DNA-binding</keyword>
<dbReference type="Gene3D" id="3.40.190.290">
    <property type="match status" value="1"/>
</dbReference>
<dbReference type="GO" id="GO:0003700">
    <property type="term" value="F:DNA-binding transcription factor activity"/>
    <property type="evidence" value="ECO:0007669"/>
    <property type="project" value="InterPro"/>
</dbReference>
<dbReference type="GO" id="GO:0000976">
    <property type="term" value="F:transcription cis-regulatory region binding"/>
    <property type="evidence" value="ECO:0007669"/>
    <property type="project" value="TreeGrafter"/>
</dbReference>
<sequence>MEVISLFKLLETFKTVYETLNFSEAAEILFVSQPTVSAQIKQLENELETSLFSRNGKKKIIPTPQAELLYKQSLNILEEWETTKQLVVNQATFKETVKIAASLTFGMKILPELLKELLAIFPMIDFKVTLCNSLDVLNAMNKHEADLGFIEMPLQTGTLKRTTLMSDVLVAAGDPNEELWLIRESTSGVYHYTKRYFEENNITGPFLEINSNELISKLLRMGIGRSIISALETDGLHTEPLTENYERNFYLLERDAHESETIAQCARFITRWVNQKYND</sequence>
<organism evidence="6">
    <name type="scientific">Candidatus Enterococcus clewellii</name>
    <dbReference type="NCBI Taxonomy" id="1834193"/>
    <lineage>
        <taxon>Bacteria</taxon>
        <taxon>Bacillati</taxon>
        <taxon>Bacillota</taxon>
        <taxon>Bacilli</taxon>
        <taxon>Lactobacillales</taxon>
        <taxon>Enterococcaceae</taxon>
        <taxon>Enterococcus</taxon>
    </lineage>
</organism>
<comment type="similarity">
    <text evidence="1">Belongs to the LysR transcriptional regulatory family.</text>
</comment>
<dbReference type="SUPFAM" id="SSF53850">
    <property type="entry name" value="Periplasmic binding protein-like II"/>
    <property type="match status" value="1"/>
</dbReference>
<dbReference type="InterPro" id="IPR000847">
    <property type="entry name" value="LysR_HTH_N"/>
</dbReference>
<evidence type="ECO:0000259" key="5">
    <source>
        <dbReference type="PROSITE" id="PS50931"/>
    </source>
</evidence>
<dbReference type="PRINTS" id="PR00039">
    <property type="entry name" value="HTHLYSR"/>
</dbReference>
<reference evidence="6" key="1">
    <citation type="submission" date="2017-05" db="EMBL/GenBank/DDBJ databases">
        <title>The Genome Sequence of Enterococcus sp. 9E7_DIV0242.</title>
        <authorList>
            <consortium name="The Broad Institute Genomics Platform"/>
            <consortium name="The Broad Institute Genomic Center for Infectious Diseases"/>
            <person name="Earl A."/>
            <person name="Manson A."/>
            <person name="Schwartman J."/>
            <person name="Gilmore M."/>
            <person name="Abouelleil A."/>
            <person name="Cao P."/>
            <person name="Chapman S."/>
            <person name="Cusick C."/>
            <person name="Shea T."/>
            <person name="Young S."/>
            <person name="Neafsey D."/>
            <person name="Nusbaum C."/>
            <person name="Birren B."/>
        </authorList>
    </citation>
    <scope>NUCLEOTIDE SEQUENCE [LARGE SCALE GENOMIC DNA]</scope>
    <source>
        <strain evidence="6">9E7_DIV0242</strain>
    </source>
</reference>